<keyword evidence="3 7" id="KW-0134">Cell wall</keyword>
<keyword evidence="5 7" id="KW-1015">Disulfide bond</keyword>
<proteinExistence type="inferred from homology"/>
<evidence type="ECO:0000256" key="7">
    <source>
        <dbReference type="RuleBase" id="RU365009"/>
    </source>
</evidence>
<evidence type="ECO:0000256" key="1">
    <source>
        <dbReference type="ARBA" id="ARBA00004191"/>
    </source>
</evidence>
<name>A0A9P5PB41_9AGAR</name>
<dbReference type="Pfam" id="PF01185">
    <property type="entry name" value="Hydrophobin"/>
    <property type="match status" value="1"/>
</dbReference>
<keyword evidence="9" id="KW-1185">Reference proteome</keyword>
<organism evidence="8 9">
    <name type="scientific">Rhodocollybia butyracea</name>
    <dbReference type="NCBI Taxonomy" id="206335"/>
    <lineage>
        <taxon>Eukaryota</taxon>
        <taxon>Fungi</taxon>
        <taxon>Dikarya</taxon>
        <taxon>Basidiomycota</taxon>
        <taxon>Agaricomycotina</taxon>
        <taxon>Agaricomycetes</taxon>
        <taxon>Agaricomycetidae</taxon>
        <taxon>Agaricales</taxon>
        <taxon>Marasmiineae</taxon>
        <taxon>Omphalotaceae</taxon>
        <taxon>Rhodocollybia</taxon>
    </lineage>
</organism>
<evidence type="ECO:0000313" key="9">
    <source>
        <dbReference type="Proteomes" id="UP000772434"/>
    </source>
</evidence>
<sequence length="111" mass="10737">MQFKLTFVAAALATLAVATPTPRGGPSSTCSTGPIQCCQNTQSLVQALANPTTLLNAGLAGIVLGAVTGLVGSTCSPLNVAGGGTCSAQTVCCENNATGGLISVGCIPVTL</sequence>
<dbReference type="CDD" id="cd23507">
    <property type="entry name" value="hydrophobin_I"/>
    <property type="match status" value="1"/>
</dbReference>
<dbReference type="EMBL" id="JADNRY010000176">
    <property type="protein sequence ID" value="KAF9062309.1"/>
    <property type="molecule type" value="Genomic_DNA"/>
</dbReference>
<gene>
    <name evidence="8" type="ORF">BDP27DRAFT_1233823</name>
</gene>
<keyword evidence="4 7" id="KW-0964">Secreted</keyword>
<comment type="subcellular location">
    <subcellularLocation>
        <location evidence="1 7">Secreted</location>
        <location evidence="1 7">Cell wall</location>
    </subcellularLocation>
</comment>
<evidence type="ECO:0000256" key="2">
    <source>
        <dbReference type="ARBA" id="ARBA00010446"/>
    </source>
</evidence>
<evidence type="ECO:0000313" key="8">
    <source>
        <dbReference type="EMBL" id="KAF9062309.1"/>
    </source>
</evidence>
<dbReference type="AlphaFoldDB" id="A0A9P5PB41"/>
<dbReference type="GO" id="GO:0005199">
    <property type="term" value="F:structural constituent of cell wall"/>
    <property type="evidence" value="ECO:0007669"/>
    <property type="project" value="InterPro"/>
</dbReference>
<keyword evidence="7" id="KW-0732">Signal</keyword>
<comment type="similarity">
    <text evidence="2 7">Belongs to the fungal hydrophobin family.</text>
</comment>
<reference evidence="8" key="1">
    <citation type="submission" date="2020-11" db="EMBL/GenBank/DDBJ databases">
        <authorList>
            <consortium name="DOE Joint Genome Institute"/>
            <person name="Ahrendt S."/>
            <person name="Riley R."/>
            <person name="Andreopoulos W."/>
            <person name="Labutti K."/>
            <person name="Pangilinan J."/>
            <person name="Ruiz-Duenas F.J."/>
            <person name="Barrasa J.M."/>
            <person name="Sanchez-Garcia M."/>
            <person name="Camarero S."/>
            <person name="Miyauchi S."/>
            <person name="Serrano A."/>
            <person name="Linde D."/>
            <person name="Babiker R."/>
            <person name="Drula E."/>
            <person name="Ayuso-Fernandez I."/>
            <person name="Pacheco R."/>
            <person name="Padilla G."/>
            <person name="Ferreira P."/>
            <person name="Barriuso J."/>
            <person name="Kellner H."/>
            <person name="Castanera R."/>
            <person name="Alfaro M."/>
            <person name="Ramirez L."/>
            <person name="Pisabarro A.G."/>
            <person name="Kuo A."/>
            <person name="Tritt A."/>
            <person name="Lipzen A."/>
            <person name="He G."/>
            <person name="Yan M."/>
            <person name="Ng V."/>
            <person name="Cullen D."/>
            <person name="Martin F."/>
            <person name="Rosso M.-N."/>
            <person name="Henrissat B."/>
            <person name="Hibbett D."/>
            <person name="Martinez A.T."/>
            <person name="Grigoriev I.V."/>
        </authorList>
    </citation>
    <scope>NUCLEOTIDE SEQUENCE</scope>
    <source>
        <strain evidence="8">AH 40177</strain>
    </source>
</reference>
<dbReference type="OrthoDB" id="2801305at2759"/>
<protein>
    <recommendedName>
        <fullName evidence="7">Hydrophobin</fullName>
    </recommendedName>
</protein>
<evidence type="ECO:0000256" key="4">
    <source>
        <dbReference type="ARBA" id="ARBA00022525"/>
    </source>
</evidence>
<feature type="signal peptide" evidence="7">
    <location>
        <begin position="1"/>
        <end position="18"/>
    </location>
</feature>
<comment type="subunit">
    <text evidence="6">Self-assembles to form functional amyloid fibrils called rodlets. Self-assembly into fibrillar rodlets occurs spontaneously at hydrophobic:hydrophilic interfaces and the rodlets further associate laterally to form amphipathic monolayers.</text>
</comment>
<dbReference type="Proteomes" id="UP000772434">
    <property type="component" value="Unassembled WGS sequence"/>
</dbReference>
<dbReference type="GO" id="GO:0009277">
    <property type="term" value="C:fungal-type cell wall"/>
    <property type="evidence" value="ECO:0007669"/>
    <property type="project" value="InterPro"/>
</dbReference>
<evidence type="ECO:0000256" key="3">
    <source>
        <dbReference type="ARBA" id="ARBA00022512"/>
    </source>
</evidence>
<feature type="chain" id="PRO_5040547031" description="Hydrophobin" evidence="7">
    <location>
        <begin position="19"/>
        <end position="111"/>
    </location>
</feature>
<dbReference type="SMART" id="SM00075">
    <property type="entry name" value="HYDRO"/>
    <property type="match status" value="1"/>
</dbReference>
<evidence type="ECO:0000256" key="6">
    <source>
        <dbReference type="ARBA" id="ARBA00093546"/>
    </source>
</evidence>
<comment type="caution">
    <text evidence="8">The sequence shown here is derived from an EMBL/GenBank/DDBJ whole genome shotgun (WGS) entry which is preliminary data.</text>
</comment>
<dbReference type="InterPro" id="IPR001338">
    <property type="entry name" value="Class_I_Hydrophobin"/>
</dbReference>
<accession>A0A9P5PB41</accession>
<evidence type="ECO:0000256" key="5">
    <source>
        <dbReference type="ARBA" id="ARBA00023157"/>
    </source>
</evidence>